<accession>A0A136PZL6</accession>
<evidence type="ECO:0000313" key="7">
    <source>
        <dbReference type="Proteomes" id="UP000070620"/>
    </source>
</evidence>
<keyword evidence="4" id="KW-0804">Transcription</keyword>
<evidence type="ECO:0000256" key="1">
    <source>
        <dbReference type="ARBA" id="ARBA00009437"/>
    </source>
</evidence>
<dbReference type="InterPro" id="IPR036388">
    <property type="entry name" value="WH-like_DNA-bd_sf"/>
</dbReference>
<evidence type="ECO:0000256" key="2">
    <source>
        <dbReference type="ARBA" id="ARBA00023015"/>
    </source>
</evidence>
<comment type="similarity">
    <text evidence="1">Belongs to the LysR transcriptional regulatory family.</text>
</comment>
<dbReference type="AlphaFoldDB" id="A0A136PZL6"/>
<proteinExistence type="inferred from homology"/>
<keyword evidence="3" id="KW-0238">DNA-binding</keyword>
<dbReference type="Pfam" id="PF00126">
    <property type="entry name" value="HTH_1"/>
    <property type="match status" value="1"/>
</dbReference>
<dbReference type="GO" id="GO:0003677">
    <property type="term" value="F:DNA binding"/>
    <property type="evidence" value="ECO:0007669"/>
    <property type="project" value="UniProtKB-KW"/>
</dbReference>
<dbReference type="PROSITE" id="PS50931">
    <property type="entry name" value="HTH_LYSR"/>
    <property type="match status" value="1"/>
</dbReference>
<dbReference type="PANTHER" id="PTHR30346">
    <property type="entry name" value="TRANSCRIPTIONAL DUAL REGULATOR HCAR-RELATED"/>
    <property type="match status" value="1"/>
</dbReference>
<dbReference type="OrthoDB" id="3828349at2"/>
<organism evidence="6 7">
    <name type="scientific">Micromonospora rosaria</name>
    <dbReference type="NCBI Taxonomy" id="47874"/>
    <lineage>
        <taxon>Bacteria</taxon>
        <taxon>Bacillati</taxon>
        <taxon>Actinomycetota</taxon>
        <taxon>Actinomycetes</taxon>
        <taxon>Micromonosporales</taxon>
        <taxon>Micromonosporaceae</taxon>
        <taxon>Micromonospora</taxon>
    </lineage>
</organism>
<reference evidence="6 7" key="1">
    <citation type="submission" date="2016-01" db="EMBL/GenBank/DDBJ databases">
        <title>Whole genome sequence and analysis of Micromonospora rosaria DSM 803, which can produce antibacterial substance rosamicin.</title>
        <authorList>
            <person name="Yang H."/>
            <person name="He X."/>
            <person name="Zhu D."/>
        </authorList>
    </citation>
    <scope>NUCLEOTIDE SEQUENCE [LARGE SCALE GENOMIC DNA]</scope>
    <source>
        <strain evidence="6 7">DSM 803</strain>
    </source>
</reference>
<dbReference type="SUPFAM" id="SSF53850">
    <property type="entry name" value="Periplasmic binding protein-like II"/>
    <property type="match status" value="1"/>
</dbReference>
<dbReference type="SUPFAM" id="SSF46785">
    <property type="entry name" value="Winged helix' DNA-binding domain"/>
    <property type="match status" value="1"/>
</dbReference>
<dbReference type="Proteomes" id="UP000070620">
    <property type="component" value="Unassembled WGS sequence"/>
</dbReference>
<feature type="domain" description="HTH lysR-type" evidence="5">
    <location>
        <begin position="1"/>
        <end position="58"/>
    </location>
</feature>
<protein>
    <submittedName>
        <fullName evidence="6">LysR family transcriptional regulator</fullName>
    </submittedName>
</protein>
<dbReference type="GO" id="GO:0032993">
    <property type="term" value="C:protein-DNA complex"/>
    <property type="evidence" value="ECO:0007669"/>
    <property type="project" value="TreeGrafter"/>
</dbReference>
<evidence type="ECO:0000256" key="4">
    <source>
        <dbReference type="ARBA" id="ARBA00023163"/>
    </source>
</evidence>
<dbReference type="PANTHER" id="PTHR30346:SF0">
    <property type="entry name" value="HCA OPERON TRANSCRIPTIONAL ACTIVATOR HCAR"/>
    <property type="match status" value="1"/>
</dbReference>
<dbReference type="InterPro" id="IPR036390">
    <property type="entry name" value="WH_DNA-bd_sf"/>
</dbReference>
<dbReference type="EMBL" id="LRQV01000001">
    <property type="protein sequence ID" value="KXK63895.1"/>
    <property type="molecule type" value="Genomic_DNA"/>
</dbReference>
<comment type="caution">
    <text evidence="6">The sequence shown here is derived from an EMBL/GenBank/DDBJ whole genome shotgun (WGS) entry which is preliminary data.</text>
</comment>
<evidence type="ECO:0000313" key="6">
    <source>
        <dbReference type="EMBL" id="KXK63895.1"/>
    </source>
</evidence>
<dbReference type="Gene3D" id="3.40.190.290">
    <property type="match status" value="1"/>
</dbReference>
<dbReference type="Pfam" id="PF03466">
    <property type="entry name" value="LysR_substrate"/>
    <property type="match status" value="1"/>
</dbReference>
<name>A0A136PZL6_9ACTN</name>
<evidence type="ECO:0000256" key="3">
    <source>
        <dbReference type="ARBA" id="ARBA00023125"/>
    </source>
</evidence>
<dbReference type="GO" id="GO:0003700">
    <property type="term" value="F:DNA-binding transcription factor activity"/>
    <property type="evidence" value="ECO:0007669"/>
    <property type="project" value="InterPro"/>
</dbReference>
<dbReference type="InterPro" id="IPR000847">
    <property type="entry name" value="LysR_HTH_N"/>
</dbReference>
<dbReference type="FunFam" id="1.10.10.10:FF:000001">
    <property type="entry name" value="LysR family transcriptional regulator"/>
    <property type="match status" value="1"/>
</dbReference>
<keyword evidence="7" id="KW-1185">Reference proteome</keyword>
<dbReference type="InterPro" id="IPR005119">
    <property type="entry name" value="LysR_subst-bd"/>
</dbReference>
<keyword evidence="2" id="KW-0805">Transcription regulation</keyword>
<gene>
    <name evidence="6" type="ORF">AWW66_00105</name>
</gene>
<sequence>MDLDGVRTFVVAAELGQFQEAAADLAVTQQAVSKRVAALEQAVGAVLFARTTRGVRLTLDGQTFLPHARELLRAAERARNAVRPGSRALRVDVTHRRIAPAVALHDFHVAHPDQDLDVVTLAENNLTAALAAVRTGAVDASFRAVTLPADALPAGISTARAIDHELEVLVGPRHPLARERHLEPARLAGHRIWIPGIVPGTEWATFYHDFADAFGLSIDGIGPHFGDEALLDQLSTSADLATIVGRRDRYLWPARYDLRRIPLRNPTPIYPHSLIWATVNPHPGLAALRAYLAAARHARTPAAPLWTPTWTMPDHRGLQS</sequence>
<evidence type="ECO:0000259" key="5">
    <source>
        <dbReference type="PROSITE" id="PS50931"/>
    </source>
</evidence>
<dbReference type="PRINTS" id="PR00039">
    <property type="entry name" value="HTHLYSR"/>
</dbReference>
<dbReference type="Gene3D" id="1.10.10.10">
    <property type="entry name" value="Winged helix-like DNA-binding domain superfamily/Winged helix DNA-binding domain"/>
    <property type="match status" value="1"/>
</dbReference>